<sequence length="178" mass="20789">SNDDTCFSIDVIDKILEEDFDALLDKGSKILYSIEGTPLKEKLFTEFDEFMEMTVKENSESDSNKEEPPFEKITFDTDYKIKTSLEEPLTDLELKQLPEHLEYVLLEEPSFLPLIISSQLFEQNKDKLVSILKRHKQAFAWKTTNILGICPSFCKHKIQLLEDKKLVVQKQRRLNPNM</sequence>
<proteinExistence type="predicted"/>
<gene>
    <name evidence="1" type="ORF">Tci_897542</name>
</gene>
<comment type="caution">
    <text evidence="1">The sequence shown here is derived from an EMBL/GenBank/DDBJ whole genome shotgun (WGS) entry which is preliminary data.</text>
</comment>
<keyword evidence="1" id="KW-0695">RNA-directed DNA polymerase</keyword>
<accession>A0A699UU02</accession>
<name>A0A699UU02_TANCI</name>
<reference evidence="1" key="1">
    <citation type="journal article" date="2019" name="Sci. Rep.">
        <title>Draft genome of Tanacetum cinerariifolium, the natural source of mosquito coil.</title>
        <authorList>
            <person name="Yamashiro T."/>
            <person name="Shiraishi A."/>
            <person name="Satake H."/>
            <person name="Nakayama K."/>
        </authorList>
    </citation>
    <scope>NUCLEOTIDE SEQUENCE</scope>
</reference>
<dbReference type="AlphaFoldDB" id="A0A699UU02"/>
<organism evidence="1">
    <name type="scientific">Tanacetum cinerariifolium</name>
    <name type="common">Dalmatian daisy</name>
    <name type="synonym">Chrysanthemum cinerariifolium</name>
    <dbReference type="NCBI Taxonomy" id="118510"/>
    <lineage>
        <taxon>Eukaryota</taxon>
        <taxon>Viridiplantae</taxon>
        <taxon>Streptophyta</taxon>
        <taxon>Embryophyta</taxon>
        <taxon>Tracheophyta</taxon>
        <taxon>Spermatophyta</taxon>
        <taxon>Magnoliopsida</taxon>
        <taxon>eudicotyledons</taxon>
        <taxon>Gunneridae</taxon>
        <taxon>Pentapetalae</taxon>
        <taxon>asterids</taxon>
        <taxon>campanulids</taxon>
        <taxon>Asterales</taxon>
        <taxon>Asteraceae</taxon>
        <taxon>Asteroideae</taxon>
        <taxon>Anthemideae</taxon>
        <taxon>Anthemidinae</taxon>
        <taxon>Tanacetum</taxon>
    </lineage>
</organism>
<dbReference type="GO" id="GO:0003964">
    <property type="term" value="F:RNA-directed DNA polymerase activity"/>
    <property type="evidence" value="ECO:0007669"/>
    <property type="project" value="UniProtKB-KW"/>
</dbReference>
<keyword evidence="1" id="KW-0548">Nucleotidyltransferase</keyword>
<dbReference type="EMBL" id="BKCJ011361748">
    <property type="protein sequence ID" value="GFD25573.1"/>
    <property type="molecule type" value="Genomic_DNA"/>
</dbReference>
<feature type="non-terminal residue" evidence="1">
    <location>
        <position position="1"/>
    </location>
</feature>
<keyword evidence="1" id="KW-0808">Transferase</keyword>
<evidence type="ECO:0000313" key="1">
    <source>
        <dbReference type="EMBL" id="GFD25573.1"/>
    </source>
</evidence>
<protein>
    <submittedName>
        <fullName evidence="1">Reverse transcriptase domain-containing protein</fullName>
    </submittedName>
</protein>